<dbReference type="Pfam" id="PF01311">
    <property type="entry name" value="Bac_export_1"/>
    <property type="match status" value="1"/>
</dbReference>
<evidence type="ECO:0000256" key="9">
    <source>
        <dbReference type="NCBIfam" id="TIGR01400"/>
    </source>
</evidence>
<dbReference type="GO" id="GO:0044780">
    <property type="term" value="P:bacterial-type flagellum assembly"/>
    <property type="evidence" value="ECO:0007669"/>
    <property type="project" value="UniProtKB-UniRule"/>
</dbReference>
<evidence type="ECO:0000256" key="7">
    <source>
        <dbReference type="ARBA" id="ARBA00023136"/>
    </source>
</evidence>
<dbReference type="GO" id="GO:0006605">
    <property type="term" value="P:protein targeting"/>
    <property type="evidence" value="ECO:0007669"/>
    <property type="project" value="UniProtKB-UniRule"/>
</dbReference>
<keyword evidence="4 10" id="KW-1003">Cell membrane</keyword>
<keyword evidence="8 10" id="KW-0975">Bacterial flagellum</keyword>
<dbReference type="PRINTS" id="PR00953">
    <property type="entry name" value="TYPE3IMRPROT"/>
</dbReference>
<dbReference type="SMR" id="A0A0H3PAE8"/>
<evidence type="ECO:0000256" key="2">
    <source>
        <dbReference type="ARBA" id="ARBA00009772"/>
    </source>
</evidence>
<dbReference type="Proteomes" id="UP000000646">
    <property type="component" value="Chromosome"/>
</dbReference>
<keyword evidence="11" id="KW-0969">Cilium</keyword>
<feature type="transmembrane region" description="Helical" evidence="10">
    <location>
        <begin position="174"/>
        <end position="202"/>
    </location>
</feature>
<dbReference type="EMBL" id="CP000538">
    <property type="protein sequence ID" value="EAQ72103.1"/>
    <property type="molecule type" value="Genomic_DNA"/>
</dbReference>
<dbReference type="GO" id="GO:0005886">
    <property type="term" value="C:plasma membrane"/>
    <property type="evidence" value="ECO:0007669"/>
    <property type="project" value="UniProtKB-SubCell"/>
</dbReference>
<comment type="function">
    <text evidence="1 10">Role in flagellar biosynthesis.</text>
</comment>
<dbReference type="HOGENOM" id="CLU_063626_2_3_7"/>
<dbReference type="GO" id="GO:0009425">
    <property type="term" value="C:bacterial-type flagellum basal body"/>
    <property type="evidence" value="ECO:0007669"/>
    <property type="project" value="UniProtKB-SubCell"/>
</dbReference>
<reference evidence="12" key="1">
    <citation type="submission" date="2006-12" db="EMBL/GenBank/DDBJ databases">
        <authorList>
            <person name="Fouts D.E."/>
            <person name="Nelson K.E."/>
            <person name="Sebastian Y."/>
        </authorList>
    </citation>
    <scope>NUCLEOTIDE SEQUENCE [LARGE SCALE GENOMIC DNA]</scope>
    <source>
        <strain evidence="12">81-176</strain>
    </source>
</reference>
<feature type="transmembrane region" description="Helical" evidence="10">
    <location>
        <begin position="144"/>
        <end position="162"/>
    </location>
</feature>
<feature type="transmembrane region" description="Helical" evidence="10">
    <location>
        <begin position="118"/>
        <end position="138"/>
    </location>
</feature>
<comment type="subcellular location">
    <subcellularLocation>
        <location evidence="10">Cell membrane</location>
        <topology evidence="10">Multi-pass membrane protein</topology>
    </subcellularLocation>
    <subcellularLocation>
        <location evidence="10">Bacterial flagellum basal body</location>
    </subcellularLocation>
</comment>
<dbReference type="PANTHER" id="PTHR30065:SF8">
    <property type="entry name" value="FLAGELLAR BIOSYNTHETIC PROTEIN FLIR"/>
    <property type="match status" value="1"/>
</dbReference>
<dbReference type="eggNOG" id="COG1684">
    <property type="taxonomic scope" value="Bacteria"/>
</dbReference>
<keyword evidence="6 10" id="KW-1133">Transmembrane helix</keyword>
<keyword evidence="7 10" id="KW-0472">Membrane</keyword>
<feature type="transmembrane region" description="Helical" evidence="10">
    <location>
        <begin position="39"/>
        <end position="57"/>
    </location>
</feature>
<dbReference type="InterPro" id="IPR002010">
    <property type="entry name" value="T3SS_IM_R"/>
</dbReference>
<dbReference type="NCBIfam" id="TIGR01400">
    <property type="entry name" value="fliR"/>
    <property type="match status" value="1"/>
</dbReference>
<protein>
    <recommendedName>
        <fullName evidence="3 9">Flagellar biosynthetic protein FliR</fullName>
    </recommendedName>
</protein>
<name>A0A0H3PAE8_CAMJJ</name>
<evidence type="ECO:0000256" key="1">
    <source>
        <dbReference type="ARBA" id="ARBA00002578"/>
    </source>
</evidence>
<feature type="transmembrane region" description="Helical" evidence="10">
    <location>
        <begin position="214"/>
        <end position="234"/>
    </location>
</feature>
<feature type="transmembrane region" description="Helical" evidence="10">
    <location>
        <begin position="12"/>
        <end position="32"/>
    </location>
</feature>
<evidence type="ECO:0000256" key="8">
    <source>
        <dbReference type="ARBA" id="ARBA00023143"/>
    </source>
</evidence>
<evidence type="ECO:0000256" key="6">
    <source>
        <dbReference type="ARBA" id="ARBA00022989"/>
    </source>
</evidence>
<gene>
    <name evidence="11" type="primary">fliR</name>
    <name evidence="11" type="ordered locus">CJJ81176_1194</name>
</gene>
<dbReference type="RefSeq" id="WP_002855878.1">
    <property type="nucleotide sequence ID" value="NC_008787.1"/>
</dbReference>
<sequence>MEFVNYLGDKNVVTFMLLLARMSGLIVFFPFFSHNSIPMVIKSTIVLFLTMYLYPLARLESLHLDSFFVLQLISEVIFGMIAGLMLQIIFAIIMMAGEQIAFTMGFTMASILDPSSGTSMPITSQILNLLALMFFLAFDGHHLMLLFLSHSLGYISLGGFYPHENLMHYLNMGMFNIFIIGFTMSFPILGISLLADVIFGLLMKTMPQFNLLVIGYPIKIALGFVVLIAILLVMMQYFKNLILELFTHMQTLFFS</sequence>
<evidence type="ECO:0000256" key="10">
    <source>
        <dbReference type="RuleBase" id="RU362071"/>
    </source>
</evidence>
<dbReference type="PANTHER" id="PTHR30065">
    <property type="entry name" value="FLAGELLAR BIOSYNTHETIC PROTEIN FLIR"/>
    <property type="match status" value="1"/>
</dbReference>
<dbReference type="InterPro" id="IPR006303">
    <property type="entry name" value="FliR"/>
</dbReference>
<evidence type="ECO:0000313" key="12">
    <source>
        <dbReference type="Proteomes" id="UP000000646"/>
    </source>
</evidence>
<comment type="similarity">
    <text evidence="2 10">Belongs to the FliR/MopE/SpaR family.</text>
</comment>
<dbReference type="AlphaFoldDB" id="A0A0H3PAE8"/>
<keyword evidence="5 10" id="KW-0812">Transmembrane</keyword>
<evidence type="ECO:0000256" key="5">
    <source>
        <dbReference type="ARBA" id="ARBA00022692"/>
    </source>
</evidence>
<evidence type="ECO:0000313" key="11">
    <source>
        <dbReference type="EMBL" id="EAQ72103.1"/>
    </source>
</evidence>
<proteinExistence type="inferred from homology"/>
<keyword evidence="11" id="KW-0282">Flagellum</keyword>
<keyword evidence="11" id="KW-0966">Cell projection</keyword>
<feature type="transmembrane region" description="Helical" evidence="10">
    <location>
        <begin position="77"/>
        <end position="97"/>
    </location>
</feature>
<evidence type="ECO:0000256" key="3">
    <source>
        <dbReference type="ARBA" id="ARBA00021717"/>
    </source>
</evidence>
<accession>A0A0H3PAE8</accession>
<organism evidence="11 12">
    <name type="scientific">Campylobacter jejuni subsp. jejuni serotype O:23/36 (strain 81-176)</name>
    <dbReference type="NCBI Taxonomy" id="354242"/>
    <lineage>
        <taxon>Bacteria</taxon>
        <taxon>Pseudomonadati</taxon>
        <taxon>Campylobacterota</taxon>
        <taxon>Epsilonproteobacteria</taxon>
        <taxon>Campylobacterales</taxon>
        <taxon>Campylobacteraceae</taxon>
        <taxon>Campylobacter</taxon>
    </lineage>
</organism>
<evidence type="ECO:0000256" key="4">
    <source>
        <dbReference type="ARBA" id="ARBA00022475"/>
    </source>
</evidence>
<dbReference type="KEGG" id="cjj:CJJ81176_1194"/>